<dbReference type="InterPro" id="IPR012341">
    <property type="entry name" value="6hp_glycosidase-like_sf"/>
</dbReference>
<organism evidence="1 2">
    <name type="scientific">Paenibacillus eucommiae</name>
    <dbReference type="NCBI Taxonomy" id="1355755"/>
    <lineage>
        <taxon>Bacteria</taxon>
        <taxon>Bacillati</taxon>
        <taxon>Bacillota</taxon>
        <taxon>Bacilli</taxon>
        <taxon>Bacillales</taxon>
        <taxon>Paenibacillaceae</taxon>
        <taxon>Paenibacillus</taxon>
    </lineage>
</organism>
<keyword evidence="2" id="KW-1185">Reference proteome</keyword>
<protein>
    <submittedName>
        <fullName evidence="1">Uncharacterized protein</fullName>
    </submittedName>
</protein>
<dbReference type="SUPFAM" id="SSF48208">
    <property type="entry name" value="Six-hairpin glycosidases"/>
    <property type="match status" value="1"/>
</dbReference>
<evidence type="ECO:0000313" key="1">
    <source>
        <dbReference type="EMBL" id="MBP1990173.1"/>
    </source>
</evidence>
<dbReference type="InterPro" id="IPR008928">
    <property type="entry name" value="6-hairpin_glycosidase_sf"/>
</dbReference>
<name>A0ABS4IRI8_9BACL</name>
<gene>
    <name evidence="1" type="ORF">J2Z66_001771</name>
</gene>
<dbReference type="RefSeq" id="WP_209970968.1">
    <property type="nucleotide sequence ID" value="NZ_JAGGLB010000004.1"/>
</dbReference>
<dbReference type="EMBL" id="JAGGLB010000004">
    <property type="protein sequence ID" value="MBP1990173.1"/>
    <property type="molecule type" value="Genomic_DNA"/>
</dbReference>
<accession>A0ABS4IRI8</accession>
<comment type="caution">
    <text evidence="1">The sequence shown here is derived from an EMBL/GenBank/DDBJ whole genome shotgun (WGS) entry which is preliminary data.</text>
</comment>
<dbReference type="Proteomes" id="UP001519287">
    <property type="component" value="Unassembled WGS sequence"/>
</dbReference>
<dbReference type="Gene3D" id="1.50.10.10">
    <property type="match status" value="1"/>
</dbReference>
<proteinExistence type="predicted"/>
<reference evidence="1 2" key="1">
    <citation type="submission" date="2021-03" db="EMBL/GenBank/DDBJ databases">
        <title>Genomic Encyclopedia of Type Strains, Phase IV (KMG-IV): sequencing the most valuable type-strain genomes for metagenomic binning, comparative biology and taxonomic classification.</title>
        <authorList>
            <person name="Goeker M."/>
        </authorList>
    </citation>
    <scope>NUCLEOTIDE SEQUENCE [LARGE SCALE GENOMIC DNA]</scope>
    <source>
        <strain evidence="1 2">DSM 26048</strain>
    </source>
</reference>
<evidence type="ECO:0000313" key="2">
    <source>
        <dbReference type="Proteomes" id="UP001519287"/>
    </source>
</evidence>
<sequence>MDGAKSIKLDLGKLDYLQKLTLSVVDDSRIRPGVSLFDLQGGIQLQEQVTTMPCVNQTGITLIRPGGWACYPAFWIRDLAMSLDSDAVGLDELKAMIRLTASSQNGPEALRMDDAFVPAFAVPDHINLDGSPVYFPGTYSSGTDQGGGIWGRIPPYCDYFYFIEMVDYYVRKSGDSGFLNETIQGVTLIERLEQAFLVPEYEPSSGIVKTSLERRAVNFGFNDSIVQSGYLLFATLLKYRAALMLADLLPASGAAGSQNADYREIAEKIKQNLPTIFGDKSGWLIASTECGKQQDVWGTVYAVYLGLLEGSYLDQALQAIREGYLNGTTCYQGNVRHIPTTNDYSQTSAWEKTATDYPKNVYQNGAYWAAPVGWYAYALSEIEPELATELVEVYIAGIQGEDYRDLHGEGAPWECLHPEGEYRQNGVYMVSVALPYAVFKEMAV</sequence>